<dbReference type="PANTHER" id="PTHR23305">
    <property type="entry name" value="OBG GTPASE FAMILY"/>
    <property type="match status" value="1"/>
</dbReference>
<dbReference type="PROSITE" id="PS51710">
    <property type="entry name" value="G_OBG"/>
    <property type="match status" value="1"/>
</dbReference>
<dbReference type="InterPro" id="IPR012675">
    <property type="entry name" value="Beta-grasp_dom_sf"/>
</dbReference>
<name>A0A9D1F7T9_9FIRM</name>
<evidence type="ECO:0000256" key="2">
    <source>
        <dbReference type="ARBA" id="ARBA00022723"/>
    </source>
</evidence>
<dbReference type="GO" id="GO:0005525">
    <property type="term" value="F:GTP binding"/>
    <property type="evidence" value="ECO:0007669"/>
    <property type="project" value="InterPro"/>
</dbReference>
<keyword evidence="5" id="KW-0460">Magnesium</keyword>
<dbReference type="PRINTS" id="PR00326">
    <property type="entry name" value="GTP1OBG"/>
</dbReference>
<keyword evidence="2" id="KW-0479">Metal-binding</keyword>
<dbReference type="InterPro" id="IPR004095">
    <property type="entry name" value="TGS"/>
</dbReference>
<evidence type="ECO:0000256" key="4">
    <source>
        <dbReference type="ARBA" id="ARBA00022840"/>
    </source>
</evidence>
<gene>
    <name evidence="6 9" type="primary">ychF</name>
    <name evidence="9" type="ORF">IAA83_01840</name>
</gene>
<dbReference type="Proteomes" id="UP000886741">
    <property type="component" value="Unassembled WGS sequence"/>
</dbReference>
<dbReference type="InterPro" id="IPR031167">
    <property type="entry name" value="G_OBG"/>
</dbReference>
<dbReference type="FunFam" id="3.10.20.30:FF:000001">
    <property type="entry name" value="Ribosome-binding ATPase YchF"/>
    <property type="match status" value="1"/>
</dbReference>
<dbReference type="AlphaFoldDB" id="A0A9D1F7T9"/>
<dbReference type="GO" id="GO:0043023">
    <property type="term" value="F:ribosomal large subunit binding"/>
    <property type="evidence" value="ECO:0007669"/>
    <property type="project" value="UniProtKB-UniRule"/>
</dbReference>
<dbReference type="GO" id="GO:0005737">
    <property type="term" value="C:cytoplasm"/>
    <property type="evidence" value="ECO:0007669"/>
    <property type="project" value="TreeGrafter"/>
</dbReference>
<accession>A0A9D1F7T9</accession>
<dbReference type="HAMAP" id="MF_00944">
    <property type="entry name" value="YchF_OLA1_ATPase"/>
    <property type="match status" value="1"/>
</dbReference>
<evidence type="ECO:0000313" key="9">
    <source>
        <dbReference type="EMBL" id="HIS64097.1"/>
    </source>
</evidence>
<comment type="cofactor">
    <cofactor evidence="1">
        <name>Mg(2+)</name>
        <dbReference type="ChEBI" id="CHEBI:18420"/>
    </cofactor>
</comment>
<dbReference type="PANTHER" id="PTHR23305:SF18">
    <property type="entry name" value="OBG-TYPE G DOMAIN-CONTAINING PROTEIN"/>
    <property type="match status" value="1"/>
</dbReference>
<evidence type="ECO:0000259" key="8">
    <source>
        <dbReference type="PROSITE" id="PS51880"/>
    </source>
</evidence>
<dbReference type="NCBIfam" id="TIGR00092">
    <property type="entry name" value="redox-regulated ATPase YchF"/>
    <property type="match status" value="1"/>
</dbReference>
<organism evidence="9 10">
    <name type="scientific">Candidatus Avoscillospira avistercoris</name>
    <dbReference type="NCBI Taxonomy" id="2840707"/>
    <lineage>
        <taxon>Bacteria</taxon>
        <taxon>Bacillati</taxon>
        <taxon>Bacillota</taxon>
        <taxon>Clostridia</taxon>
        <taxon>Eubacteriales</taxon>
        <taxon>Oscillospiraceae</taxon>
        <taxon>Oscillospiraceae incertae sedis</taxon>
        <taxon>Candidatus Avoscillospira</taxon>
    </lineage>
</organism>
<dbReference type="InterPro" id="IPR027417">
    <property type="entry name" value="P-loop_NTPase"/>
</dbReference>
<protein>
    <recommendedName>
        <fullName evidence="6">Ribosome-binding ATPase YchF</fullName>
    </recommendedName>
</protein>
<dbReference type="InterPro" id="IPR041706">
    <property type="entry name" value="YchF_N"/>
</dbReference>
<dbReference type="GO" id="GO:0005524">
    <property type="term" value="F:ATP binding"/>
    <property type="evidence" value="ECO:0007669"/>
    <property type="project" value="UniProtKB-UniRule"/>
</dbReference>
<dbReference type="SUPFAM" id="SSF52540">
    <property type="entry name" value="P-loop containing nucleoside triphosphate hydrolases"/>
    <property type="match status" value="1"/>
</dbReference>
<evidence type="ECO:0000256" key="3">
    <source>
        <dbReference type="ARBA" id="ARBA00022741"/>
    </source>
</evidence>
<dbReference type="PROSITE" id="PS51880">
    <property type="entry name" value="TGS"/>
    <property type="match status" value="1"/>
</dbReference>
<dbReference type="Pfam" id="PF06071">
    <property type="entry name" value="YchF-GTPase_C"/>
    <property type="match status" value="1"/>
</dbReference>
<dbReference type="CDD" id="cd01900">
    <property type="entry name" value="YchF"/>
    <property type="match status" value="1"/>
</dbReference>
<keyword evidence="3 6" id="KW-0547">Nucleotide-binding</keyword>
<proteinExistence type="inferred from homology"/>
<evidence type="ECO:0000256" key="1">
    <source>
        <dbReference type="ARBA" id="ARBA00001946"/>
    </source>
</evidence>
<evidence type="ECO:0000259" key="7">
    <source>
        <dbReference type="PROSITE" id="PS51710"/>
    </source>
</evidence>
<dbReference type="Pfam" id="PF01926">
    <property type="entry name" value="MMR_HSR1"/>
    <property type="match status" value="1"/>
</dbReference>
<feature type="domain" description="TGS" evidence="8">
    <location>
        <begin position="280"/>
        <end position="363"/>
    </location>
</feature>
<dbReference type="InterPro" id="IPR004396">
    <property type="entry name" value="ATPase_YchF/OLA1"/>
</dbReference>
<keyword evidence="4 6" id="KW-0067">ATP-binding</keyword>
<dbReference type="FunFam" id="1.10.150.300:FF:000001">
    <property type="entry name" value="Ribosome-binding ATPase YchF"/>
    <property type="match status" value="1"/>
</dbReference>
<dbReference type="Gene3D" id="3.40.50.300">
    <property type="entry name" value="P-loop containing nucleotide triphosphate hydrolases"/>
    <property type="match status" value="1"/>
</dbReference>
<dbReference type="InterPro" id="IPR023192">
    <property type="entry name" value="TGS-like_dom_sf"/>
</dbReference>
<dbReference type="EMBL" id="DVJJ01000034">
    <property type="protein sequence ID" value="HIS64097.1"/>
    <property type="molecule type" value="Genomic_DNA"/>
</dbReference>
<feature type="domain" description="OBG-type G" evidence="7">
    <location>
        <begin position="1"/>
        <end position="257"/>
    </location>
</feature>
<dbReference type="Gene3D" id="3.10.20.30">
    <property type="match status" value="1"/>
</dbReference>
<dbReference type="SUPFAM" id="SSF81271">
    <property type="entry name" value="TGS-like"/>
    <property type="match status" value="1"/>
</dbReference>
<dbReference type="InterPro" id="IPR012676">
    <property type="entry name" value="TGS-like"/>
</dbReference>
<comment type="function">
    <text evidence="6">ATPase that binds to both the 70S ribosome and the 50S ribosomal subunit in a nucleotide-independent manner.</text>
</comment>
<evidence type="ECO:0000313" key="10">
    <source>
        <dbReference type="Proteomes" id="UP000886741"/>
    </source>
</evidence>
<dbReference type="PIRSF" id="PIRSF006641">
    <property type="entry name" value="CHP00092"/>
    <property type="match status" value="1"/>
</dbReference>
<feature type="binding site" evidence="6">
    <location>
        <begin position="10"/>
        <end position="15"/>
    </location>
    <ligand>
        <name>ATP</name>
        <dbReference type="ChEBI" id="CHEBI:30616"/>
    </ligand>
</feature>
<comment type="caution">
    <text evidence="9">The sequence shown here is derived from an EMBL/GenBank/DDBJ whole genome shotgun (WGS) entry which is preliminary data.</text>
</comment>
<dbReference type="InterPro" id="IPR013029">
    <property type="entry name" value="YchF_C"/>
</dbReference>
<dbReference type="GO" id="GO:0046872">
    <property type="term" value="F:metal ion binding"/>
    <property type="evidence" value="ECO:0007669"/>
    <property type="project" value="UniProtKB-KW"/>
</dbReference>
<dbReference type="GO" id="GO:0016887">
    <property type="term" value="F:ATP hydrolysis activity"/>
    <property type="evidence" value="ECO:0007669"/>
    <property type="project" value="UniProtKB-UniRule"/>
</dbReference>
<evidence type="ECO:0000256" key="5">
    <source>
        <dbReference type="ARBA" id="ARBA00022842"/>
    </source>
</evidence>
<dbReference type="CDD" id="cd04867">
    <property type="entry name" value="TGS_YchF_OLA1"/>
    <property type="match status" value="1"/>
</dbReference>
<dbReference type="InterPro" id="IPR006073">
    <property type="entry name" value="GTP-bd"/>
</dbReference>
<evidence type="ECO:0000256" key="6">
    <source>
        <dbReference type="HAMAP-Rule" id="MF_00944"/>
    </source>
</evidence>
<dbReference type="Gene3D" id="1.10.150.300">
    <property type="entry name" value="TGS-like domain"/>
    <property type="match status" value="1"/>
</dbReference>
<sequence length="365" mass="39970">MKLGIVGLPNVGKSTLFNAITNAGAEAANYPFCTIDPNVGMVTVPDKRLEWLRDQFQPKKFTPAVIEFVDIAGLVKGASKGEGLGNKFLSNIRSTDAIVHVVRCFDDPNITHVEGSTNPLRDIEIINLELVMADIEMVERRIERGLKAMKGGDKKMAHEVELFKELLEHLDKGKLARTFPCEKDDAALIATSDLLTLKKTIYAANLDEETVAAPHCSEHYAAVCKLAEEEGSQVLPICAKLEADIADLDDPEEKALFMADLGLEESGLDKLIQCSYSLLGLISFLTAGSDECRAWTIKNGTKAPQAAGKIHTDFERGFIRAEVISFEDMQACGSMANARTKGLVRSEGKEYVMKDGDIVNFLFNV</sequence>
<comment type="similarity">
    <text evidence="6">Belongs to the TRAFAC class OBG-HflX-like GTPase superfamily. OBG GTPase family. YchF/OLA1 subfamily.</text>
</comment>
<reference evidence="9" key="1">
    <citation type="submission" date="2020-10" db="EMBL/GenBank/DDBJ databases">
        <authorList>
            <person name="Gilroy R."/>
        </authorList>
    </citation>
    <scope>NUCLEOTIDE SEQUENCE</scope>
    <source>
        <strain evidence="9">ChiBcec16-1751</strain>
    </source>
</reference>
<reference evidence="9" key="2">
    <citation type="journal article" date="2021" name="PeerJ">
        <title>Extensive microbial diversity within the chicken gut microbiome revealed by metagenomics and culture.</title>
        <authorList>
            <person name="Gilroy R."/>
            <person name="Ravi A."/>
            <person name="Getino M."/>
            <person name="Pursley I."/>
            <person name="Horton D.L."/>
            <person name="Alikhan N.F."/>
            <person name="Baker D."/>
            <person name="Gharbi K."/>
            <person name="Hall N."/>
            <person name="Watson M."/>
            <person name="Adriaenssens E.M."/>
            <person name="Foster-Nyarko E."/>
            <person name="Jarju S."/>
            <person name="Secka A."/>
            <person name="Antonio M."/>
            <person name="Oren A."/>
            <person name="Chaudhuri R.R."/>
            <person name="La Ragione R."/>
            <person name="Hildebrand F."/>
            <person name="Pallen M.J."/>
        </authorList>
    </citation>
    <scope>NUCLEOTIDE SEQUENCE</scope>
    <source>
        <strain evidence="9">ChiBcec16-1751</strain>
    </source>
</reference>